<dbReference type="EMBL" id="JAOYFB010000003">
    <property type="protein sequence ID" value="KAK4011620.1"/>
    <property type="molecule type" value="Genomic_DNA"/>
</dbReference>
<dbReference type="Proteomes" id="UP001234178">
    <property type="component" value="Unassembled WGS sequence"/>
</dbReference>
<keyword evidence="2" id="KW-1185">Reference proteome</keyword>
<gene>
    <name evidence="1" type="ORF">OUZ56_020737</name>
</gene>
<evidence type="ECO:0000313" key="2">
    <source>
        <dbReference type="Proteomes" id="UP001234178"/>
    </source>
</evidence>
<comment type="caution">
    <text evidence="1">The sequence shown here is derived from an EMBL/GenBank/DDBJ whole genome shotgun (WGS) entry which is preliminary data.</text>
</comment>
<evidence type="ECO:0000313" key="1">
    <source>
        <dbReference type="EMBL" id="KAK4011620.1"/>
    </source>
</evidence>
<proteinExistence type="predicted"/>
<reference evidence="1 2" key="1">
    <citation type="journal article" date="2023" name="Nucleic Acids Res.">
        <title>The hologenome of Daphnia magna reveals possible DNA methylation and microbiome-mediated evolution of the host genome.</title>
        <authorList>
            <person name="Chaturvedi A."/>
            <person name="Li X."/>
            <person name="Dhandapani V."/>
            <person name="Marshall H."/>
            <person name="Kissane S."/>
            <person name="Cuenca-Cambronero M."/>
            <person name="Asole G."/>
            <person name="Calvet F."/>
            <person name="Ruiz-Romero M."/>
            <person name="Marangio P."/>
            <person name="Guigo R."/>
            <person name="Rago D."/>
            <person name="Mirbahai L."/>
            <person name="Eastwood N."/>
            <person name="Colbourne J.K."/>
            <person name="Zhou J."/>
            <person name="Mallon E."/>
            <person name="Orsini L."/>
        </authorList>
    </citation>
    <scope>NUCLEOTIDE SEQUENCE [LARGE SCALE GENOMIC DNA]</scope>
    <source>
        <strain evidence="1">LRV0_1</strain>
    </source>
</reference>
<sequence length="98" mass="11215">MGMAIEVLSNIFYIASEFISAEPLENSGISYRSVLNLIRNAINCGWSHDDRQAIVQEMWNEIRELCVNLLDDAVLIGNAEELHNLMETWKEISIQLTF</sequence>
<name>A0ABQ9ZGE1_9CRUS</name>
<organism evidence="1 2">
    <name type="scientific">Daphnia magna</name>
    <dbReference type="NCBI Taxonomy" id="35525"/>
    <lineage>
        <taxon>Eukaryota</taxon>
        <taxon>Metazoa</taxon>
        <taxon>Ecdysozoa</taxon>
        <taxon>Arthropoda</taxon>
        <taxon>Crustacea</taxon>
        <taxon>Branchiopoda</taxon>
        <taxon>Diplostraca</taxon>
        <taxon>Cladocera</taxon>
        <taxon>Anomopoda</taxon>
        <taxon>Daphniidae</taxon>
        <taxon>Daphnia</taxon>
    </lineage>
</organism>
<protein>
    <submittedName>
        <fullName evidence="1">Uncharacterized protein</fullName>
    </submittedName>
</protein>
<accession>A0ABQ9ZGE1</accession>